<dbReference type="EMBL" id="JOKJ01000018">
    <property type="protein sequence ID" value="KEQ05899.1"/>
    <property type="molecule type" value="Genomic_DNA"/>
</dbReference>
<dbReference type="AlphaFoldDB" id="A0A922T8X7"/>
<sequence>MSDENSDRKAQEAVENREQTPETPSDTKPAGPHAKDKLTDPEKTPGTGSLADESGDDADVGPD</sequence>
<evidence type="ECO:0000313" key="3">
    <source>
        <dbReference type="Proteomes" id="UP000052167"/>
    </source>
</evidence>
<comment type="caution">
    <text evidence="2">The sequence shown here is derived from an EMBL/GenBank/DDBJ whole genome shotgun (WGS) entry which is preliminary data.</text>
</comment>
<feature type="compositionally biased region" description="Acidic residues" evidence="1">
    <location>
        <begin position="53"/>
        <end position="63"/>
    </location>
</feature>
<evidence type="ECO:0000313" key="2">
    <source>
        <dbReference type="EMBL" id="KEQ05899.1"/>
    </source>
</evidence>
<feature type="region of interest" description="Disordered" evidence="1">
    <location>
        <begin position="1"/>
        <end position="63"/>
    </location>
</feature>
<proteinExistence type="predicted"/>
<keyword evidence="3" id="KW-1185">Reference proteome</keyword>
<organism evidence="2 3">
    <name type="scientific">Pseudorhizobium pelagicum</name>
    <dbReference type="NCBI Taxonomy" id="1509405"/>
    <lineage>
        <taxon>Bacteria</taxon>
        <taxon>Pseudomonadati</taxon>
        <taxon>Pseudomonadota</taxon>
        <taxon>Alphaproteobacteria</taxon>
        <taxon>Hyphomicrobiales</taxon>
        <taxon>Rhizobiaceae</taxon>
        <taxon>Rhizobium/Agrobacterium group</taxon>
        <taxon>Pseudorhizobium</taxon>
    </lineage>
</organism>
<gene>
    <name evidence="2" type="ORF">GV68_08365</name>
</gene>
<dbReference type="RefSeq" id="WP_029616901.1">
    <property type="nucleotide sequence ID" value="NZ_CAJXID010000004.1"/>
</dbReference>
<dbReference type="Proteomes" id="UP000052167">
    <property type="component" value="Unassembled WGS sequence"/>
</dbReference>
<protein>
    <submittedName>
        <fullName evidence="2">Uncharacterized protein</fullName>
    </submittedName>
</protein>
<feature type="compositionally biased region" description="Basic and acidic residues" evidence="1">
    <location>
        <begin position="1"/>
        <end position="20"/>
    </location>
</feature>
<feature type="compositionally biased region" description="Basic and acidic residues" evidence="1">
    <location>
        <begin position="33"/>
        <end position="43"/>
    </location>
</feature>
<evidence type="ECO:0000256" key="1">
    <source>
        <dbReference type="SAM" id="MobiDB-lite"/>
    </source>
</evidence>
<accession>A0A922T8X7</accession>
<name>A0A922T8X7_9HYPH</name>
<reference evidence="2 3" key="1">
    <citation type="submission" date="2014-06" db="EMBL/GenBank/DDBJ databases">
        <title>Rhizobium pelagicum/R2-400B4.</title>
        <authorList>
            <person name="Kimes N.E."/>
            <person name="Lopez-Perez M."/>
        </authorList>
    </citation>
    <scope>NUCLEOTIDE SEQUENCE [LARGE SCALE GENOMIC DNA]</scope>
    <source>
        <strain evidence="2 3">R2-400B4</strain>
    </source>
</reference>
<dbReference type="OrthoDB" id="8293787at2"/>